<evidence type="ECO:0000259" key="1">
    <source>
        <dbReference type="Pfam" id="PF12680"/>
    </source>
</evidence>
<dbReference type="Pfam" id="PF12680">
    <property type="entry name" value="SnoaL_2"/>
    <property type="match status" value="1"/>
</dbReference>
<reference evidence="2 3" key="1">
    <citation type="submission" date="2021-12" db="EMBL/GenBank/DDBJ databases">
        <title>Discovery of the Pendulisporaceae a myxobacterial family with distinct sporulation behavior and unique specialized metabolism.</title>
        <authorList>
            <person name="Garcia R."/>
            <person name="Popoff A."/>
            <person name="Bader C.D."/>
            <person name="Loehr J."/>
            <person name="Walesch S."/>
            <person name="Walt C."/>
            <person name="Boldt J."/>
            <person name="Bunk B."/>
            <person name="Haeckl F.J.F.P.J."/>
            <person name="Gunesch A.P."/>
            <person name="Birkelbach J."/>
            <person name="Nuebel U."/>
            <person name="Pietschmann T."/>
            <person name="Bach T."/>
            <person name="Mueller R."/>
        </authorList>
    </citation>
    <scope>NUCLEOTIDE SEQUENCE [LARGE SCALE GENOMIC DNA]</scope>
    <source>
        <strain evidence="2 3">MSr12523</strain>
    </source>
</reference>
<dbReference type="InterPro" id="IPR032710">
    <property type="entry name" value="NTF2-like_dom_sf"/>
</dbReference>
<dbReference type="EMBL" id="CP089982">
    <property type="protein sequence ID" value="WXA91491.1"/>
    <property type="molecule type" value="Genomic_DNA"/>
</dbReference>
<dbReference type="SUPFAM" id="SSF54427">
    <property type="entry name" value="NTF2-like"/>
    <property type="match status" value="1"/>
</dbReference>
<dbReference type="Proteomes" id="UP001379533">
    <property type="component" value="Chromosome"/>
</dbReference>
<proteinExistence type="predicted"/>
<protein>
    <submittedName>
        <fullName evidence="2">Nuclear transport factor 2 family protein</fullName>
    </submittedName>
</protein>
<gene>
    <name evidence="2" type="ORF">LZC95_34165</name>
</gene>
<sequence>MVIIDSAFARAFASEWVAAWNSGDLERVLSHYTDDFEMRSPLIAERGFSPTGVLRGKDAIRPYWGGGITAAKPPLHFELIDAYAGVNTVAIHYRSVGRKYVVEVIEFDEQRRAIRGSACYGADATEAGRG</sequence>
<dbReference type="Gene3D" id="3.10.450.50">
    <property type="match status" value="1"/>
</dbReference>
<keyword evidence="3" id="KW-1185">Reference proteome</keyword>
<dbReference type="RefSeq" id="WP_394842111.1">
    <property type="nucleotide sequence ID" value="NZ_CP089982.1"/>
</dbReference>
<evidence type="ECO:0000313" key="2">
    <source>
        <dbReference type="EMBL" id="WXA91491.1"/>
    </source>
</evidence>
<accession>A0ABZ2K569</accession>
<feature type="domain" description="SnoaL-like" evidence="1">
    <location>
        <begin position="15"/>
        <end position="112"/>
    </location>
</feature>
<organism evidence="2 3">
    <name type="scientific">Pendulispora brunnea</name>
    <dbReference type="NCBI Taxonomy" id="2905690"/>
    <lineage>
        <taxon>Bacteria</taxon>
        <taxon>Pseudomonadati</taxon>
        <taxon>Myxococcota</taxon>
        <taxon>Myxococcia</taxon>
        <taxon>Myxococcales</taxon>
        <taxon>Sorangiineae</taxon>
        <taxon>Pendulisporaceae</taxon>
        <taxon>Pendulispora</taxon>
    </lineage>
</organism>
<evidence type="ECO:0000313" key="3">
    <source>
        <dbReference type="Proteomes" id="UP001379533"/>
    </source>
</evidence>
<dbReference type="InterPro" id="IPR037401">
    <property type="entry name" value="SnoaL-like"/>
</dbReference>
<name>A0ABZ2K569_9BACT</name>